<keyword evidence="2" id="KW-0349">Heme</keyword>
<evidence type="ECO:0000256" key="3">
    <source>
        <dbReference type="ARBA" id="ARBA00022723"/>
    </source>
</evidence>
<dbReference type="GO" id="GO:0004497">
    <property type="term" value="F:monooxygenase activity"/>
    <property type="evidence" value="ECO:0007669"/>
    <property type="project" value="UniProtKB-KW"/>
</dbReference>
<proteinExistence type="inferred from homology"/>
<dbReference type="PANTHER" id="PTHR46696:SF1">
    <property type="entry name" value="CYTOCHROME P450 YJIB-RELATED"/>
    <property type="match status" value="1"/>
</dbReference>
<evidence type="ECO:0000256" key="6">
    <source>
        <dbReference type="ARBA" id="ARBA00023033"/>
    </source>
</evidence>
<dbReference type="STRING" id="1379680.GCA_001612615_01217"/>
<keyword evidence="4" id="KW-0560">Oxidoreductase</keyword>
<dbReference type="InterPro" id="IPR002397">
    <property type="entry name" value="Cyt_P450_B"/>
</dbReference>
<name>A0A285L5E6_9NOCA</name>
<dbReference type="SUPFAM" id="SSF48264">
    <property type="entry name" value="Cytochrome P450"/>
    <property type="match status" value="1"/>
</dbReference>
<evidence type="ECO:0000256" key="4">
    <source>
        <dbReference type="ARBA" id="ARBA00023002"/>
    </source>
</evidence>
<keyword evidence="6" id="KW-0503">Monooxygenase</keyword>
<dbReference type="InterPro" id="IPR036396">
    <property type="entry name" value="Cyt_P450_sf"/>
</dbReference>
<evidence type="ECO:0000256" key="5">
    <source>
        <dbReference type="ARBA" id="ARBA00023004"/>
    </source>
</evidence>
<keyword evidence="8" id="KW-1185">Reference proteome</keyword>
<evidence type="ECO:0000256" key="2">
    <source>
        <dbReference type="ARBA" id="ARBA00022617"/>
    </source>
</evidence>
<dbReference type="EMBL" id="OBEG01000001">
    <property type="protein sequence ID" value="SNY80104.1"/>
    <property type="molecule type" value="Genomic_DNA"/>
</dbReference>
<comment type="similarity">
    <text evidence="1">Belongs to the cytochrome P450 family.</text>
</comment>
<evidence type="ECO:0000256" key="1">
    <source>
        <dbReference type="ARBA" id="ARBA00010617"/>
    </source>
</evidence>
<reference evidence="7 8" key="1">
    <citation type="submission" date="2017-09" db="EMBL/GenBank/DDBJ databases">
        <authorList>
            <person name="Ehlers B."/>
            <person name="Leendertz F.H."/>
        </authorList>
    </citation>
    <scope>NUCLEOTIDE SEQUENCE [LARGE SCALE GENOMIC DNA]</scope>
    <source>
        <strain evidence="7 8">DSM 45537</strain>
    </source>
</reference>
<gene>
    <name evidence="7" type="ORF">SAMN04244553_1835</name>
</gene>
<keyword evidence="5" id="KW-0408">Iron</keyword>
<dbReference type="PRINTS" id="PR00359">
    <property type="entry name" value="BP450"/>
</dbReference>
<dbReference type="GO" id="GO:0020037">
    <property type="term" value="F:heme binding"/>
    <property type="evidence" value="ECO:0007669"/>
    <property type="project" value="InterPro"/>
</dbReference>
<protein>
    <submittedName>
        <fullName evidence="7">Cytochrome P450</fullName>
    </submittedName>
</protein>
<dbReference type="Gene3D" id="1.10.630.10">
    <property type="entry name" value="Cytochrome P450"/>
    <property type="match status" value="1"/>
</dbReference>
<evidence type="ECO:0000313" key="8">
    <source>
        <dbReference type="Proteomes" id="UP000219565"/>
    </source>
</evidence>
<keyword evidence="3" id="KW-0479">Metal-binding</keyword>
<sequence>MQPQQAPLREGAEPRPIELIGPRISLYSPEFAHDPHRAYEDMRRRYGPLVPVEIDPGIPATLVIGYSTAVKILGDETRFPADPRAWQKTIDPDSPILPMVEWRPNALRNVGATRIRYRTATNDALAGVDLHSLHAVVERIAVPLINSFCRAGEADLISQYVQPLVFSVLNHILGCPPEIGERVAAASAAMFEGVDTATVNAMLDDALLELVELKRAHPAEDVATRLVQHPADLDDKELINALVTCYAAGIEPQQNLIANTLRLMLTDSRWETDNLGSAPLTRAALEEILATDPPLANYCITYPPNPVMIAGASLPANEPVIISMAACSNDPAMNNGQYFGHGAAWSLGWGGPSPHQCPRQAQASAFQIAQDAIDQLLDALPELGLAVPAQDLVWRPGPFHRALAALPVAFPKMPPLNVG</sequence>
<dbReference type="GO" id="GO:0016705">
    <property type="term" value="F:oxidoreductase activity, acting on paired donors, with incorporation or reduction of molecular oxygen"/>
    <property type="evidence" value="ECO:0007669"/>
    <property type="project" value="InterPro"/>
</dbReference>
<organism evidence="7 8">
    <name type="scientific">Nocardia amikacinitolerans</name>
    <dbReference type="NCBI Taxonomy" id="756689"/>
    <lineage>
        <taxon>Bacteria</taxon>
        <taxon>Bacillati</taxon>
        <taxon>Actinomycetota</taxon>
        <taxon>Actinomycetes</taxon>
        <taxon>Mycobacteriales</taxon>
        <taxon>Nocardiaceae</taxon>
        <taxon>Nocardia</taxon>
    </lineage>
</organism>
<evidence type="ECO:0000313" key="7">
    <source>
        <dbReference type="EMBL" id="SNY80104.1"/>
    </source>
</evidence>
<dbReference type="Proteomes" id="UP000219565">
    <property type="component" value="Unassembled WGS sequence"/>
</dbReference>
<dbReference type="PANTHER" id="PTHR46696">
    <property type="entry name" value="P450, PUTATIVE (EUROFUNG)-RELATED"/>
    <property type="match status" value="1"/>
</dbReference>
<dbReference type="GO" id="GO:0005506">
    <property type="term" value="F:iron ion binding"/>
    <property type="evidence" value="ECO:0007669"/>
    <property type="project" value="InterPro"/>
</dbReference>
<accession>A0A285L5E6</accession>
<dbReference type="AlphaFoldDB" id="A0A285L5E6"/>